<dbReference type="InterPro" id="IPR023996">
    <property type="entry name" value="TonB-dep_OMP_SusC/RagA"/>
</dbReference>
<dbReference type="Gene3D" id="2.170.130.10">
    <property type="entry name" value="TonB-dependent receptor, plug domain"/>
    <property type="match status" value="1"/>
</dbReference>
<dbReference type="RefSeq" id="WP_128767605.1">
    <property type="nucleotide sequence ID" value="NZ_RXOC01000001.1"/>
</dbReference>
<evidence type="ECO:0000256" key="4">
    <source>
        <dbReference type="ARBA" id="ARBA00022692"/>
    </source>
</evidence>
<dbReference type="Proteomes" id="UP000290848">
    <property type="component" value="Unassembled WGS sequence"/>
</dbReference>
<dbReference type="InterPro" id="IPR037066">
    <property type="entry name" value="Plug_dom_sf"/>
</dbReference>
<accession>A0A4Q0MFX9</accession>
<evidence type="ECO:0000256" key="3">
    <source>
        <dbReference type="ARBA" id="ARBA00022452"/>
    </source>
</evidence>
<evidence type="ECO:0000256" key="6">
    <source>
        <dbReference type="ARBA" id="ARBA00023237"/>
    </source>
</evidence>
<evidence type="ECO:0000256" key="1">
    <source>
        <dbReference type="ARBA" id="ARBA00004571"/>
    </source>
</evidence>
<reference evidence="10 11" key="1">
    <citation type="submission" date="2018-12" db="EMBL/GenBank/DDBJ databases">
        <title>The Draft Genome Sequence of the Soil Bacterium Pedobacter tournemirensis R1.</title>
        <authorList>
            <person name="He J."/>
        </authorList>
    </citation>
    <scope>NUCLEOTIDE SEQUENCE [LARGE SCALE GENOMIC DNA]</scope>
    <source>
        <strain evidence="10 11">R1</strain>
    </source>
</reference>
<feature type="chain" id="PRO_5021002484" evidence="8">
    <location>
        <begin position="21"/>
        <end position="1042"/>
    </location>
</feature>
<dbReference type="InterPro" id="IPR008969">
    <property type="entry name" value="CarboxyPept-like_regulatory"/>
</dbReference>
<evidence type="ECO:0000259" key="9">
    <source>
        <dbReference type="Pfam" id="PF07715"/>
    </source>
</evidence>
<dbReference type="Pfam" id="PF13715">
    <property type="entry name" value="CarbopepD_reg_2"/>
    <property type="match status" value="1"/>
</dbReference>
<feature type="signal peptide" evidence="8">
    <location>
        <begin position="1"/>
        <end position="20"/>
    </location>
</feature>
<dbReference type="GO" id="GO:0009279">
    <property type="term" value="C:cell outer membrane"/>
    <property type="evidence" value="ECO:0007669"/>
    <property type="project" value="UniProtKB-SubCell"/>
</dbReference>
<dbReference type="SUPFAM" id="SSF49464">
    <property type="entry name" value="Carboxypeptidase regulatory domain-like"/>
    <property type="match status" value="1"/>
</dbReference>
<evidence type="ECO:0000256" key="8">
    <source>
        <dbReference type="SAM" id="SignalP"/>
    </source>
</evidence>
<dbReference type="PROSITE" id="PS52016">
    <property type="entry name" value="TONB_DEPENDENT_REC_3"/>
    <property type="match status" value="1"/>
</dbReference>
<dbReference type="NCBIfam" id="TIGR04056">
    <property type="entry name" value="OMP_RagA_SusC"/>
    <property type="match status" value="1"/>
</dbReference>
<comment type="caution">
    <text evidence="10">The sequence shown here is derived from an EMBL/GenBank/DDBJ whole genome shotgun (WGS) entry which is preliminary data.</text>
</comment>
<keyword evidence="8" id="KW-0732">Signal</keyword>
<feature type="domain" description="TonB-dependent receptor plug" evidence="9">
    <location>
        <begin position="113"/>
        <end position="239"/>
    </location>
</feature>
<dbReference type="SUPFAM" id="SSF56935">
    <property type="entry name" value="Porins"/>
    <property type="match status" value="1"/>
</dbReference>
<evidence type="ECO:0000256" key="5">
    <source>
        <dbReference type="ARBA" id="ARBA00023136"/>
    </source>
</evidence>
<dbReference type="InterPro" id="IPR023997">
    <property type="entry name" value="TonB-dep_OMP_SusC/RagA_CS"/>
</dbReference>
<keyword evidence="5 7" id="KW-0472">Membrane</keyword>
<evidence type="ECO:0000313" key="10">
    <source>
        <dbReference type="EMBL" id="RXF72420.1"/>
    </source>
</evidence>
<keyword evidence="6 7" id="KW-0998">Cell outer membrane</keyword>
<gene>
    <name evidence="10" type="ORF">EKH83_01455</name>
</gene>
<dbReference type="Pfam" id="PF07715">
    <property type="entry name" value="Plug"/>
    <property type="match status" value="1"/>
</dbReference>
<sequence>MKKKYVFVLVACCLLQNLFAQTTITGIVRDSKNQPLDFVSVVIKGSSTGVMTDLHGKFTITASPNATLIISSVGYERQEYKLNGQTSVVIKLESSQSDLNEVVVIGYQSVTRKKNTAAISSISGKDLENIPAASFDMILQGRLAGLNVQNITGSPGAVSTVYVRGTTGISNSYDEAQLLSSPLYVVDGVPQPTEQYANINTGTGTNFLAGINPNDIESVQVLRDASAAAIYGSRAANGVILITTKPGINSDPVIKINGYSGMVVRPNLRDVVLGTAERAQKMGILQEQLTYSQLSNLPFLLTDSLNPAFNGHTNYQDLFYQKGRVNNGDISMAGGNKLTNYRFSAAYYDEEGVVKATGLKRFSSRLNLLSRAAKERITINPIIAFTNINRARGNGDGISPFPLSAGSMPSSLFNLSETKKTFYTGGFDEDLDKNISNQLSLNLNINAKILPVLTLTSQTSFGYNTGKRNYNRPSVLNSNLGNYSSTWNSAQENWQTSNYLTYNDAFGKHSLTMLVGQDVQHDKYEVTLASGDAGSSDQIKVVQGFLQDFLYGYSDYQAWGLLSYYSRISYDFDSRYIFSGSLRTDGSSRFGKNNRWGWFPSASVAWLLSEESFLKDNPAISLFKIRASYGSVGNLPRENYLAYSLYRVNAGSYSGSAAASYNGVPAVTPNYTNGVAQDDLTWEKSNSWNIGTDIELYSGKYTISADIYNRETSNQLFAVQLPTNTGYDYAQTNSVAVRNSGVELILSAKPLSRESRITWLSNFNISYNKNRIKSLPNRGRDLVMSGDRFDASHILSIGSPINSFYLFQTLGVYSTINDIPVNPYTGALFGNSNGAYGPGMFYLKDLDGDFLINSYNNGINPDKIPSGDPNPKWTGGWNNTFNYKNFSLSFFLNFTLDRDVLNLYEADAFGFSAAGNNSTLAGTALPDLSKYNVWRQDGDKADYAKLDIGTYRFYYTSAQSFFLENGSYVRLKNIIARYNFGKNVFQRFGLKNLAVYGIVDNVLTWKASKKLPDPEAVNQYGEYNGNGYPIPKKFTLGIEITL</sequence>
<dbReference type="AlphaFoldDB" id="A0A4Q0MFX9"/>
<evidence type="ECO:0000313" key="11">
    <source>
        <dbReference type="Proteomes" id="UP000290848"/>
    </source>
</evidence>
<keyword evidence="3 7" id="KW-1134">Transmembrane beta strand</keyword>
<protein>
    <submittedName>
        <fullName evidence="10">SusC/RagA family TonB-linked outer membrane protein</fullName>
    </submittedName>
</protein>
<dbReference type="InterPro" id="IPR012910">
    <property type="entry name" value="Plug_dom"/>
</dbReference>
<evidence type="ECO:0000256" key="2">
    <source>
        <dbReference type="ARBA" id="ARBA00022448"/>
    </source>
</evidence>
<comment type="subcellular location">
    <subcellularLocation>
        <location evidence="1 7">Cell outer membrane</location>
        <topology evidence="1 7">Multi-pass membrane protein</topology>
    </subcellularLocation>
</comment>
<organism evidence="10 11">
    <name type="scientific">Arcticibacter tournemirensis</name>
    <dbReference type="NCBI Taxonomy" id="699437"/>
    <lineage>
        <taxon>Bacteria</taxon>
        <taxon>Pseudomonadati</taxon>
        <taxon>Bacteroidota</taxon>
        <taxon>Sphingobacteriia</taxon>
        <taxon>Sphingobacteriales</taxon>
        <taxon>Sphingobacteriaceae</taxon>
        <taxon>Arcticibacter</taxon>
    </lineage>
</organism>
<dbReference type="EMBL" id="RXOC01000001">
    <property type="protein sequence ID" value="RXF72420.1"/>
    <property type="molecule type" value="Genomic_DNA"/>
</dbReference>
<keyword evidence="2 7" id="KW-0813">Transport</keyword>
<dbReference type="InterPro" id="IPR039426">
    <property type="entry name" value="TonB-dep_rcpt-like"/>
</dbReference>
<evidence type="ECO:0000256" key="7">
    <source>
        <dbReference type="PROSITE-ProRule" id="PRU01360"/>
    </source>
</evidence>
<dbReference type="InterPro" id="IPR036942">
    <property type="entry name" value="Beta-barrel_TonB_sf"/>
</dbReference>
<proteinExistence type="inferred from homology"/>
<comment type="similarity">
    <text evidence="7">Belongs to the TonB-dependent receptor family.</text>
</comment>
<name>A0A4Q0MFX9_9SPHI</name>
<dbReference type="Gene3D" id="2.60.40.1120">
    <property type="entry name" value="Carboxypeptidase-like, regulatory domain"/>
    <property type="match status" value="1"/>
</dbReference>
<keyword evidence="4 7" id="KW-0812">Transmembrane</keyword>
<dbReference type="NCBIfam" id="TIGR04057">
    <property type="entry name" value="SusC_RagA_signa"/>
    <property type="match status" value="1"/>
</dbReference>
<dbReference type="Gene3D" id="2.40.170.20">
    <property type="entry name" value="TonB-dependent receptor, beta-barrel domain"/>
    <property type="match status" value="1"/>
</dbReference>